<keyword evidence="2" id="KW-1185">Reference proteome</keyword>
<sequence length="187" mass="21177">MTTNDHPYSARLLFVRRRGRLLTKTTIQRSAPRKVHRGHGRRPCLSRCLGLLLSHSPLLCDHVFLNCPRIAARFAPCGSLWPIPSHLDLTDAPCLRPPGSAVDDPLKILPYAARSRCFARSPPNLPLRLPAMHHFLRRASRPRKARSSQCLRPLLRSPHASKTTLSTQHQLFARRPVLIGPCLWPCY</sequence>
<proteinExistence type="predicted"/>
<name>A0ABQ8GJD3_9PEZI</name>
<reference evidence="1 2" key="1">
    <citation type="journal article" date="2021" name="Nat. Commun.">
        <title>Genetic determinants of endophytism in the Arabidopsis root mycobiome.</title>
        <authorList>
            <person name="Mesny F."/>
            <person name="Miyauchi S."/>
            <person name="Thiergart T."/>
            <person name="Pickel B."/>
            <person name="Atanasova L."/>
            <person name="Karlsson M."/>
            <person name="Huettel B."/>
            <person name="Barry K.W."/>
            <person name="Haridas S."/>
            <person name="Chen C."/>
            <person name="Bauer D."/>
            <person name="Andreopoulos W."/>
            <person name="Pangilinan J."/>
            <person name="LaButti K."/>
            <person name="Riley R."/>
            <person name="Lipzen A."/>
            <person name="Clum A."/>
            <person name="Drula E."/>
            <person name="Henrissat B."/>
            <person name="Kohler A."/>
            <person name="Grigoriev I.V."/>
            <person name="Martin F.M."/>
            <person name="Hacquard S."/>
        </authorList>
    </citation>
    <scope>NUCLEOTIDE SEQUENCE [LARGE SCALE GENOMIC DNA]</scope>
    <source>
        <strain evidence="1 2">MPI-SDFR-AT-0080</strain>
    </source>
</reference>
<evidence type="ECO:0000313" key="1">
    <source>
        <dbReference type="EMBL" id="KAH7057399.1"/>
    </source>
</evidence>
<organism evidence="1 2">
    <name type="scientific">Macrophomina phaseolina</name>
    <dbReference type="NCBI Taxonomy" id="35725"/>
    <lineage>
        <taxon>Eukaryota</taxon>
        <taxon>Fungi</taxon>
        <taxon>Dikarya</taxon>
        <taxon>Ascomycota</taxon>
        <taxon>Pezizomycotina</taxon>
        <taxon>Dothideomycetes</taxon>
        <taxon>Dothideomycetes incertae sedis</taxon>
        <taxon>Botryosphaeriales</taxon>
        <taxon>Botryosphaeriaceae</taxon>
        <taxon>Macrophomina</taxon>
    </lineage>
</organism>
<comment type="caution">
    <text evidence="1">The sequence shown here is derived from an EMBL/GenBank/DDBJ whole genome shotgun (WGS) entry which is preliminary data.</text>
</comment>
<accession>A0ABQ8GJD3</accession>
<dbReference type="EMBL" id="JAGTJR010000007">
    <property type="protein sequence ID" value="KAH7057399.1"/>
    <property type="molecule type" value="Genomic_DNA"/>
</dbReference>
<evidence type="ECO:0000313" key="2">
    <source>
        <dbReference type="Proteomes" id="UP000774617"/>
    </source>
</evidence>
<protein>
    <submittedName>
        <fullName evidence="1">Uncharacterized protein</fullName>
    </submittedName>
</protein>
<dbReference type="Proteomes" id="UP000774617">
    <property type="component" value="Unassembled WGS sequence"/>
</dbReference>
<gene>
    <name evidence="1" type="ORF">B0J12DRAFT_413223</name>
</gene>